<evidence type="ECO:0000259" key="2">
    <source>
        <dbReference type="Pfam" id="PF12776"/>
    </source>
</evidence>
<dbReference type="PANTHER" id="PTHR46929">
    <property type="entry name" value="EXPRESSED PROTEIN"/>
    <property type="match status" value="1"/>
</dbReference>
<evidence type="ECO:0000313" key="6">
    <source>
        <dbReference type="RefSeq" id="XP_071909186.1"/>
    </source>
</evidence>
<dbReference type="Proteomes" id="UP001652660">
    <property type="component" value="Chromosome 6c"/>
</dbReference>
<keyword evidence="3" id="KW-1185">Reference proteome</keyword>
<name>A0A6P6SIH3_COFAR</name>
<accession>A0A6P6SIH3</accession>
<dbReference type="RefSeq" id="XP_027065332.2">
    <property type="nucleotide sequence ID" value="XM_027209531.2"/>
</dbReference>
<evidence type="ECO:0000313" key="5">
    <source>
        <dbReference type="RefSeq" id="XP_071909185.1"/>
    </source>
</evidence>
<reference evidence="3" key="1">
    <citation type="journal article" date="2025" name="Foods">
        <title>Unveiling the Microbial Signatures of Arabica Coffee Cherries: Insights into Ripeness Specific Diversity, Functional Traits, and Implications for Quality and Safety.</title>
        <authorList>
            <consortium name="RefSeq"/>
            <person name="Tenea G.N."/>
            <person name="Cifuentes V."/>
            <person name="Reyes P."/>
            <person name="Cevallos-Vallejos M."/>
        </authorList>
    </citation>
    <scope>NUCLEOTIDE SEQUENCE [LARGE SCALE GENOMIC DNA]</scope>
</reference>
<evidence type="ECO:0000256" key="1">
    <source>
        <dbReference type="SAM" id="MobiDB-lite"/>
    </source>
</evidence>
<sequence length="364" mass="41087">MPLNSQQQCNSQSPPISCTSNCTVQSSTDSNDIEECISNFEASRMAMGGKFEWTPEMDEHFIDAYIAFKLSKKWDKRKSLEWNYGQIAEHLRENHGDEVSAAQCQSRFYRFKKKWQLFCQLRGLSNKAATGIGWEEDTQHFTADKDHWADLISSNSEYEDFSKPFSCGLYERFTPIMIGETATGTRAQSASQPEISLEQLGNEQTTSRRSRKGKAKASVSSQPPSATSPWEGEDVYYVPPIPGGSSGKRPASSLGNSGEREGSRGTKSTRSSADRLEDALSKIGNFTDVARTDRKDRIDREETYKVENCQDIVSAMDIPVDWKIEIDSYLAEDENLGQRIIFMRYDAAGRYAYVARHMRKKGET</sequence>
<feature type="region of interest" description="Disordered" evidence="1">
    <location>
        <begin position="184"/>
        <end position="274"/>
    </location>
</feature>
<dbReference type="RefSeq" id="XP_071909185.1">
    <property type="nucleotide sequence ID" value="XM_072053084.1"/>
</dbReference>
<dbReference type="Pfam" id="PF12776">
    <property type="entry name" value="Myb_DNA-bind_3"/>
    <property type="match status" value="1"/>
</dbReference>
<dbReference type="PANTHER" id="PTHR46929:SF3">
    <property type="entry name" value="MYB_SANT-LIKE DOMAIN-CONTAINING PROTEIN"/>
    <property type="match status" value="1"/>
</dbReference>
<feature type="compositionally biased region" description="Polar residues" evidence="1">
    <location>
        <begin position="218"/>
        <end position="228"/>
    </location>
</feature>
<dbReference type="InterPro" id="IPR024752">
    <property type="entry name" value="Myb/SANT-like_dom"/>
</dbReference>
<proteinExistence type="predicted"/>
<reference evidence="4 5" key="2">
    <citation type="submission" date="2025-05" db="UniProtKB">
        <authorList>
            <consortium name="RefSeq"/>
        </authorList>
    </citation>
    <scope>IDENTIFICATION</scope>
    <source>
        <tissue evidence="4 5">Leaves</tissue>
    </source>
</reference>
<dbReference type="GeneID" id="113691405"/>
<feature type="compositionally biased region" description="Polar residues" evidence="1">
    <location>
        <begin position="184"/>
        <end position="207"/>
    </location>
</feature>
<dbReference type="OrthoDB" id="1542785at2759"/>
<evidence type="ECO:0000313" key="4">
    <source>
        <dbReference type="RefSeq" id="XP_027065332.2"/>
    </source>
</evidence>
<evidence type="ECO:0000313" key="3">
    <source>
        <dbReference type="Proteomes" id="UP001652660"/>
    </source>
</evidence>
<gene>
    <name evidence="4 5 6" type="primary">LOC113691405</name>
</gene>
<dbReference type="AlphaFoldDB" id="A0A6P6SIH3"/>
<dbReference type="RefSeq" id="XP_071909186.1">
    <property type="nucleotide sequence ID" value="XM_072053085.1"/>
</dbReference>
<organism evidence="3 4">
    <name type="scientific">Coffea arabica</name>
    <name type="common">Arabian coffee</name>
    <dbReference type="NCBI Taxonomy" id="13443"/>
    <lineage>
        <taxon>Eukaryota</taxon>
        <taxon>Viridiplantae</taxon>
        <taxon>Streptophyta</taxon>
        <taxon>Embryophyta</taxon>
        <taxon>Tracheophyta</taxon>
        <taxon>Spermatophyta</taxon>
        <taxon>Magnoliopsida</taxon>
        <taxon>eudicotyledons</taxon>
        <taxon>Gunneridae</taxon>
        <taxon>Pentapetalae</taxon>
        <taxon>asterids</taxon>
        <taxon>lamiids</taxon>
        <taxon>Gentianales</taxon>
        <taxon>Rubiaceae</taxon>
        <taxon>Ixoroideae</taxon>
        <taxon>Gardenieae complex</taxon>
        <taxon>Bertiereae - Coffeeae clade</taxon>
        <taxon>Coffeeae</taxon>
        <taxon>Coffea</taxon>
    </lineage>
</organism>
<feature type="domain" description="Myb/SANT-like" evidence="2">
    <location>
        <begin position="52"/>
        <end position="150"/>
    </location>
</feature>
<protein>
    <recommendedName>
        <fullName evidence="2">Myb/SANT-like domain-containing protein</fullName>
    </recommendedName>
</protein>